<evidence type="ECO:0000256" key="4">
    <source>
        <dbReference type="ARBA" id="ARBA00022842"/>
    </source>
</evidence>
<keyword evidence="2 5" id="KW-0547">Nucleotide-binding</keyword>
<dbReference type="PIRSF" id="PIRSF006641">
    <property type="entry name" value="CHP00092"/>
    <property type="match status" value="1"/>
</dbReference>
<comment type="caution">
    <text evidence="7">The sequence shown here is derived from an EMBL/GenBank/DDBJ whole genome shotgun (WGS) entry which is preliminary data.</text>
</comment>
<dbReference type="GO" id="GO:0016887">
    <property type="term" value="F:ATP hydrolysis activity"/>
    <property type="evidence" value="ECO:0007669"/>
    <property type="project" value="UniProtKB-UniRule"/>
</dbReference>
<dbReference type="NCBIfam" id="TIGR00092">
    <property type="entry name" value="redox-regulated ATPase YchF"/>
    <property type="match status" value="1"/>
</dbReference>
<gene>
    <name evidence="5" type="primary">ychF</name>
    <name evidence="7" type="ORF">COW82_01095</name>
</gene>
<dbReference type="EMBL" id="PCTS01000015">
    <property type="protein sequence ID" value="PIP86600.1"/>
    <property type="molecule type" value="Genomic_DNA"/>
</dbReference>
<dbReference type="Gene3D" id="3.40.50.300">
    <property type="entry name" value="P-loop containing nucleotide triphosphate hydrolases"/>
    <property type="match status" value="1"/>
</dbReference>
<keyword evidence="4" id="KW-0460">Magnesium</keyword>
<name>A0A2H0DYC8_9BACT</name>
<dbReference type="FunFam" id="3.10.20.30:FF:000001">
    <property type="entry name" value="Ribosome-binding ATPase YchF"/>
    <property type="match status" value="1"/>
</dbReference>
<evidence type="ECO:0000256" key="2">
    <source>
        <dbReference type="ARBA" id="ARBA00022741"/>
    </source>
</evidence>
<dbReference type="InterPro" id="IPR031167">
    <property type="entry name" value="G_OBG"/>
</dbReference>
<dbReference type="SUPFAM" id="SSF52540">
    <property type="entry name" value="P-loop containing nucleoside triphosphate hydrolases"/>
    <property type="match status" value="1"/>
</dbReference>
<dbReference type="CDD" id="cd04867">
    <property type="entry name" value="TGS_YchF_OLA1"/>
    <property type="match status" value="1"/>
</dbReference>
<dbReference type="InterPro" id="IPR006073">
    <property type="entry name" value="GTP-bd"/>
</dbReference>
<dbReference type="Gene3D" id="1.10.150.300">
    <property type="entry name" value="TGS-like domain"/>
    <property type="match status" value="1"/>
</dbReference>
<dbReference type="AlphaFoldDB" id="A0A2H0DYC8"/>
<dbReference type="InterPro" id="IPR004396">
    <property type="entry name" value="ATPase_YchF/OLA1"/>
</dbReference>
<protein>
    <recommendedName>
        <fullName evidence="5">Ribosome-binding ATPase YchF</fullName>
    </recommendedName>
</protein>
<dbReference type="Pfam" id="PF01926">
    <property type="entry name" value="MMR_HSR1"/>
    <property type="match status" value="1"/>
</dbReference>
<dbReference type="InterPro" id="IPR041706">
    <property type="entry name" value="YchF_N"/>
</dbReference>
<comment type="function">
    <text evidence="5">ATPase that binds to both the 70S ribosome and the 50S ribosomal subunit in a nucleotide-independent manner.</text>
</comment>
<dbReference type="PROSITE" id="PS51710">
    <property type="entry name" value="G_OBG"/>
    <property type="match status" value="1"/>
</dbReference>
<sequence>MSLSIGIVGLPNVGKSTLFNALTNHSVPAENYPFCTIDPSIGIVPVPDERLQKLTRISDSANTIPAVVEFVDIAGLVKGASVGEGLGNKFLSNIREVDAIAEVVRIFDDAEIHHVHGEVNPMRDIEVINLELIMADLETVSKRKNNLGKDKKAAKKESLKEGKILEKIEKELDAGKLLSGLGLNKEEKSAIKHLHLLSDKPFLYVLNKKSGARSLDALNDDRYRDLINFLSKSGDRYVVVDAGAENDLKELDEEEKNTYRMELLREGDDSYEGGLDIFIKKGYEMLDLITYFTTGEKETRAWTTKRGSSAPEAGRAIHSDFHDKFIRAIVVHYNDLIEAGSMAKAREKGLVRTEGKEYVVQDGDVIEFKI</sequence>
<organism evidence="7 8">
    <name type="scientific">Candidatus Campbellbacteria bacterium CG22_combo_CG10-13_8_21_14_all_43_18</name>
    <dbReference type="NCBI Taxonomy" id="1974530"/>
    <lineage>
        <taxon>Bacteria</taxon>
        <taxon>Candidatus Campbelliibacteriota</taxon>
    </lineage>
</organism>
<dbReference type="InterPro" id="IPR027417">
    <property type="entry name" value="P-loop_NTPase"/>
</dbReference>
<proteinExistence type="inferred from homology"/>
<comment type="similarity">
    <text evidence="5">Belongs to the TRAFAC class OBG-HflX-like GTPase superfamily. OBG GTPase family. YchF/OLA1 subfamily.</text>
</comment>
<accession>A0A2H0DYC8</accession>
<dbReference type="GO" id="GO:0005525">
    <property type="term" value="F:GTP binding"/>
    <property type="evidence" value="ECO:0007669"/>
    <property type="project" value="InterPro"/>
</dbReference>
<reference evidence="7 8" key="1">
    <citation type="submission" date="2017-09" db="EMBL/GenBank/DDBJ databases">
        <title>Depth-based differentiation of microbial function through sediment-hosted aquifers and enrichment of novel symbionts in the deep terrestrial subsurface.</title>
        <authorList>
            <person name="Probst A.J."/>
            <person name="Ladd B."/>
            <person name="Jarett J.K."/>
            <person name="Geller-Mcgrath D.E."/>
            <person name="Sieber C.M."/>
            <person name="Emerson J.B."/>
            <person name="Anantharaman K."/>
            <person name="Thomas B.C."/>
            <person name="Malmstrom R."/>
            <person name="Stieglmeier M."/>
            <person name="Klingl A."/>
            <person name="Woyke T."/>
            <person name="Ryan C.M."/>
            <person name="Banfield J.F."/>
        </authorList>
    </citation>
    <scope>NUCLEOTIDE SEQUENCE [LARGE SCALE GENOMIC DNA]</scope>
    <source>
        <strain evidence="7">CG22_combo_CG10-13_8_21_14_all_43_18</strain>
    </source>
</reference>
<evidence type="ECO:0000256" key="3">
    <source>
        <dbReference type="ARBA" id="ARBA00022840"/>
    </source>
</evidence>
<dbReference type="GO" id="GO:0005737">
    <property type="term" value="C:cytoplasm"/>
    <property type="evidence" value="ECO:0007669"/>
    <property type="project" value="TreeGrafter"/>
</dbReference>
<dbReference type="GO" id="GO:0043023">
    <property type="term" value="F:ribosomal large subunit binding"/>
    <property type="evidence" value="ECO:0007669"/>
    <property type="project" value="UniProtKB-UniRule"/>
</dbReference>
<feature type="binding site" evidence="5">
    <location>
        <begin position="12"/>
        <end position="17"/>
    </location>
    <ligand>
        <name>ATP</name>
        <dbReference type="ChEBI" id="CHEBI:30616"/>
    </ligand>
</feature>
<dbReference type="GO" id="GO:0046872">
    <property type="term" value="F:metal ion binding"/>
    <property type="evidence" value="ECO:0007669"/>
    <property type="project" value="UniProtKB-KW"/>
</dbReference>
<dbReference type="PANTHER" id="PTHR23305">
    <property type="entry name" value="OBG GTPASE FAMILY"/>
    <property type="match status" value="1"/>
</dbReference>
<dbReference type="FunFam" id="1.10.150.300:FF:000001">
    <property type="entry name" value="Ribosome-binding ATPase YchF"/>
    <property type="match status" value="1"/>
</dbReference>
<dbReference type="InterPro" id="IPR012676">
    <property type="entry name" value="TGS-like"/>
</dbReference>
<dbReference type="HAMAP" id="MF_00944">
    <property type="entry name" value="YchF_OLA1_ATPase"/>
    <property type="match status" value="1"/>
</dbReference>
<evidence type="ECO:0000259" key="6">
    <source>
        <dbReference type="PROSITE" id="PS51710"/>
    </source>
</evidence>
<keyword evidence="1" id="KW-0479">Metal-binding</keyword>
<dbReference type="Pfam" id="PF06071">
    <property type="entry name" value="YchF-GTPase_C"/>
    <property type="match status" value="1"/>
</dbReference>
<dbReference type="CDD" id="cd01900">
    <property type="entry name" value="YchF"/>
    <property type="match status" value="1"/>
</dbReference>
<evidence type="ECO:0000313" key="7">
    <source>
        <dbReference type="EMBL" id="PIP86600.1"/>
    </source>
</evidence>
<dbReference type="SUPFAM" id="SSF81271">
    <property type="entry name" value="TGS-like"/>
    <property type="match status" value="1"/>
</dbReference>
<dbReference type="InterPro" id="IPR023192">
    <property type="entry name" value="TGS-like_dom_sf"/>
</dbReference>
<evidence type="ECO:0000256" key="5">
    <source>
        <dbReference type="HAMAP-Rule" id="MF_00944"/>
    </source>
</evidence>
<dbReference type="InterPro" id="IPR013029">
    <property type="entry name" value="YchF_C"/>
</dbReference>
<dbReference type="PRINTS" id="PR00326">
    <property type="entry name" value="GTP1OBG"/>
</dbReference>
<dbReference type="PANTHER" id="PTHR23305:SF18">
    <property type="entry name" value="OBG-TYPE G DOMAIN-CONTAINING PROTEIN"/>
    <property type="match status" value="1"/>
</dbReference>
<dbReference type="Proteomes" id="UP000231276">
    <property type="component" value="Unassembled WGS sequence"/>
</dbReference>
<dbReference type="InterPro" id="IPR012675">
    <property type="entry name" value="Beta-grasp_dom_sf"/>
</dbReference>
<dbReference type="GO" id="GO:0005524">
    <property type="term" value="F:ATP binding"/>
    <property type="evidence" value="ECO:0007669"/>
    <property type="project" value="UniProtKB-UniRule"/>
</dbReference>
<dbReference type="Gene3D" id="3.10.20.30">
    <property type="match status" value="1"/>
</dbReference>
<evidence type="ECO:0000256" key="1">
    <source>
        <dbReference type="ARBA" id="ARBA00022723"/>
    </source>
</evidence>
<feature type="domain" description="OBG-type G" evidence="6">
    <location>
        <begin position="3"/>
        <end position="260"/>
    </location>
</feature>
<evidence type="ECO:0000313" key="8">
    <source>
        <dbReference type="Proteomes" id="UP000231276"/>
    </source>
</evidence>
<keyword evidence="3 5" id="KW-0067">ATP-binding</keyword>